<comment type="caution">
    <text evidence="2">The sequence shown here is derived from an EMBL/GenBank/DDBJ whole genome shotgun (WGS) entry which is preliminary data.</text>
</comment>
<proteinExistence type="predicted"/>
<dbReference type="InterPro" id="IPR026341">
    <property type="entry name" value="T9SS_type_B"/>
</dbReference>
<dbReference type="Proteomes" id="UP000287527">
    <property type="component" value="Unassembled WGS sequence"/>
</dbReference>
<dbReference type="NCBIfam" id="TIGR04131">
    <property type="entry name" value="Bac_Flav_CTERM"/>
    <property type="match status" value="1"/>
</dbReference>
<keyword evidence="3" id="KW-1185">Reference proteome</keyword>
<evidence type="ECO:0000259" key="1">
    <source>
        <dbReference type="PROSITE" id="PS50835"/>
    </source>
</evidence>
<dbReference type="RefSeq" id="WP_128388535.1">
    <property type="nucleotide sequence ID" value="NZ_SBII01000002.1"/>
</dbReference>
<dbReference type="InterPro" id="IPR007110">
    <property type="entry name" value="Ig-like_dom"/>
</dbReference>
<sequence>MHKELSYQKALLLIITLFFSLCTFAQLPAFTFNLTSTPETCSGNGTLNFTVSGTVPGAAVGYEIYLLPNTTTPVNQTSASSLVGLEAGNYMVRATQNLAGQTSTNTQNATIANQVAPLTFGIAFTKVRCGNDGTITATVQTGSAVSYEIIAGPVTKPLQPLPLFSGLPAGLYQVRAYNACGDATVVSVQVDQATTSVIIQPVGFPGSALPSCNTINVQHQYLTTTGNIIFFPLTFQYTVFPPGGGAPIVVTTVVNSGVLVNDIITAIPFYHNQLYSYNLKITDACGNVYNRNNNEVDQKLTISADSSESGCNEHLFVVKPKNYMPPYTLEFTSFPAGFVPGNLNPNHPVFSTDDVIYGGNGNSAPLGNYTVKITDACSRIATAAFEVKEIPVEPIQSSQATGCTASDGSISIIIPGRTITNVVMTTAPVAYPNPLPDVVGSNISVDNFVLSGLPLGTYTFIVTDVCGDVYTVVIEIVFSPPVASLTILQRQGCELGFGSVRVSGGEPLTNIKITAAPAGFTQPLPYNGASNLSQGVFYMNSLPAGSYTFESISACGIPIAKQVTVAGSITLTNEISLAPNCGMFGVNLNFVSNANYIQTFWLQKFNPAEGTWEHPTTGVNYPEGGAATNNNSYSLINGTLNNNINSIGHFRVVKTFFIYDNGSNANARCVQTLYEFDFDGGPAIIDAYSFPCANSVSDVVIVAIGAAPLIYKIIEKNGAPFLVNNNQSNVFTGLEIGTYKFEITDKCGEKRTRILDISELNPIAIKADGFCEGENSTLSVPEFSFLTYKWWKQGAPGTILSTTGTLPFPAYNSNVSAGTYICSIVSGNPDSCMNQVLEFTLDNNIVPNAGADNNVIYCNTGMPLDLKTFLAATAEDGGSWQDVNATGALTGSTLTTLGLGAGIYQFKYIVTGLCNAIDEAIITLDVKDIPALPVITGTTPVCEGGNVQLTAVAVPGAVYEWTGPNGFTSALQNPLIPNATVQATGTYSLKIKNNICVSPVANVDVIVNAAARAGEDDTVVVCNDGNAVDLTDFLNGSNNNNGVWEDVSATGALTGSTFNPSAVAAGSYQFKYTVTNVCNTTDEAIITIQLNDIPLAPAIDAIAPVCEGSNVQFNTTAVTDAVYKWSGPNGFISAEQNPLLTGAGLAANGTYSLIVEVNGCASPVAVIPVTIKAAPQFTIEGNTLLCDGQTSSLTVVPGNFTGNAAYKWYYNEGLLEDITAASIEIQETGTYKVIVENNDCTTTREIVVAPNDNPFEIIIDSGCVNYDYMLWVANLSDIQGAVVTWTGPAGFNFTGTEANITNLPSGNYTATITNDEGCTAIATLPIDNTSCIIPRGISPNGDGMNDYFDLSNLDVIEIKIFNRYGLEVYESKNYKKEWYGQSSKGTLPTGTYYYVITLSAGKKVTGWVYLQREIK</sequence>
<dbReference type="Gene3D" id="2.60.40.10">
    <property type="entry name" value="Immunoglobulins"/>
    <property type="match status" value="2"/>
</dbReference>
<dbReference type="EMBL" id="SBII01000002">
    <property type="protein sequence ID" value="RWX02258.1"/>
    <property type="molecule type" value="Genomic_DNA"/>
</dbReference>
<feature type="domain" description="Ig-like" evidence="1">
    <location>
        <begin position="1163"/>
        <end position="1249"/>
    </location>
</feature>
<dbReference type="PROSITE" id="PS50835">
    <property type="entry name" value="IG_LIKE"/>
    <property type="match status" value="1"/>
</dbReference>
<organism evidence="2 3">
    <name type="scientific">Flavobacterium cerinum</name>
    <dbReference type="NCBI Taxonomy" id="2502784"/>
    <lineage>
        <taxon>Bacteria</taxon>
        <taxon>Pseudomonadati</taxon>
        <taxon>Bacteroidota</taxon>
        <taxon>Flavobacteriia</taxon>
        <taxon>Flavobacteriales</taxon>
        <taxon>Flavobacteriaceae</taxon>
        <taxon>Flavobacterium</taxon>
    </lineage>
</organism>
<reference evidence="2 3" key="1">
    <citation type="submission" date="2019-01" db="EMBL/GenBank/DDBJ databases">
        <title>Flavobacterium sp. nov.,isolated from freshwater.</title>
        <authorList>
            <person name="Zhang R."/>
            <person name="Du Z.-J."/>
        </authorList>
    </citation>
    <scope>NUCLEOTIDE SEQUENCE [LARGE SCALE GENOMIC DNA]</scope>
    <source>
        <strain evidence="2 3">1E403</strain>
    </source>
</reference>
<name>A0A3S3SG31_9FLAO</name>
<protein>
    <submittedName>
        <fullName evidence="2">Gliding motility-associated C-terminal domain-containing protein</fullName>
    </submittedName>
</protein>
<dbReference type="Pfam" id="PF13585">
    <property type="entry name" value="CHU_C"/>
    <property type="match status" value="1"/>
</dbReference>
<evidence type="ECO:0000313" key="3">
    <source>
        <dbReference type="Proteomes" id="UP000287527"/>
    </source>
</evidence>
<gene>
    <name evidence="2" type="ORF">EPI11_03305</name>
</gene>
<dbReference type="InterPro" id="IPR013783">
    <property type="entry name" value="Ig-like_fold"/>
</dbReference>
<evidence type="ECO:0000313" key="2">
    <source>
        <dbReference type="EMBL" id="RWX02258.1"/>
    </source>
</evidence>
<accession>A0A3S3SG31</accession>
<dbReference type="OrthoDB" id="601690at2"/>